<evidence type="ECO:0000256" key="1">
    <source>
        <dbReference type="PROSITE-ProRule" id="PRU00176"/>
    </source>
</evidence>
<feature type="compositionally biased region" description="Polar residues" evidence="2">
    <location>
        <begin position="266"/>
        <end position="275"/>
    </location>
</feature>
<dbReference type="Gene3D" id="3.30.70.330">
    <property type="match status" value="1"/>
</dbReference>
<dbReference type="InterPro" id="IPR035979">
    <property type="entry name" value="RBD_domain_sf"/>
</dbReference>
<dbReference type="InterPro" id="IPR000504">
    <property type="entry name" value="RRM_dom"/>
</dbReference>
<feature type="region of interest" description="Disordered" evidence="2">
    <location>
        <begin position="1"/>
        <end position="20"/>
    </location>
</feature>
<dbReference type="AlphaFoldDB" id="A0A813G011"/>
<dbReference type="GO" id="GO:0003723">
    <property type="term" value="F:RNA binding"/>
    <property type="evidence" value="ECO:0007669"/>
    <property type="project" value="UniProtKB-UniRule"/>
</dbReference>
<name>A0A813G011_POLGL</name>
<feature type="region of interest" description="Disordered" evidence="2">
    <location>
        <begin position="245"/>
        <end position="293"/>
    </location>
</feature>
<proteinExistence type="predicted"/>
<keyword evidence="1" id="KW-0694">RNA-binding</keyword>
<gene>
    <name evidence="4" type="ORF">PGLA1383_LOCUS36031</name>
</gene>
<dbReference type="SUPFAM" id="SSF54928">
    <property type="entry name" value="RNA-binding domain, RBD"/>
    <property type="match status" value="1"/>
</dbReference>
<comment type="caution">
    <text evidence="4">The sequence shown here is derived from an EMBL/GenBank/DDBJ whole genome shotgun (WGS) entry which is preliminary data.</text>
</comment>
<dbReference type="InterPro" id="IPR007201">
    <property type="entry name" value="Mei2-like_Rrm_C"/>
</dbReference>
<dbReference type="EMBL" id="CAJNNV010026521">
    <property type="protein sequence ID" value="CAE8618410.1"/>
    <property type="molecule type" value="Genomic_DNA"/>
</dbReference>
<evidence type="ECO:0000313" key="5">
    <source>
        <dbReference type="Proteomes" id="UP000654075"/>
    </source>
</evidence>
<dbReference type="OrthoDB" id="288944at2759"/>
<dbReference type="PROSITE" id="PS50102">
    <property type="entry name" value="RRM"/>
    <property type="match status" value="1"/>
</dbReference>
<evidence type="ECO:0000256" key="2">
    <source>
        <dbReference type="SAM" id="MobiDB-lite"/>
    </source>
</evidence>
<reference evidence="4" key="1">
    <citation type="submission" date="2021-02" db="EMBL/GenBank/DDBJ databases">
        <authorList>
            <person name="Dougan E. K."/>
            <person name="Rhodes N."/>
            <person name="Thang M."/>
            <person name="Chan C."/>
        </authorList>
    </citation>
    <scope>NUCLEOTIDE SEQUENCE</scope>
</reference>
<dbReference type="InterPro" id="IPR012677">
    <property type="entry name" value="Nucleotide-bd_a/b_plait_sf"/>
</dbReference>
<sequence>MSSLLSTGKRRSQQRDGNLAEKYQASGQCTTVMVRNIPLEYSQDDLIAEVSDAMGSPDLFDFFYLPWDSQNGGNIGYAFVNFLDCLGAQVAVRVFSNYHFRMHDSKKIGKVSPAHIQGLENNLRHLQDRAIVLGNHPCSPVVMWKGRKVDLSLIFQELRTQDTVRKVETGQSWSGSRDGRKAEEDLFGPGSGACVGEAFGLLLDVAAGLTPGMTPLGVPTGNWPAGQQVPGNSSTGGKFLVPPVSGSGSRTCPPMLPPGSGGGNYQRVSPHSTDGSYAPMGMPNTSVPAGVYQ</sequence>
<accession>A0A813G011</accession>
<keyword evidence="5" id="KW-1185">Reference proteome</keyword>
<organism evidence="4 5">
    <name type="scientific">Polarella glacialis</name>
    <name type="common">Dinoflagellate</name>
    <dbReference type="NCBI Taxonomy" id="89957"/>
    <lineage>
        <taxon>Eukaryota</taxon>
        <taxon>Sar</taxon>
        <taxon>Alveolata</taxon>
        <taxon>Dinophyceae</taxon>
        <taxon>Suessiales</taxon>
        <taxon>Suessiaceae</taxon>
        <taxon>Polarella</taxon>
    </lineage>
</organism>
<evidence type="ECO:0000313" key="4">
    <source>
        <dbReference type="EMBL" id="CAE8618410.1"/>
    </source>
</evidence>
<feature type="domain" description="RRM" evidence="3">
    <location>
        <begin position="30"/>
        <end position="108"/>
    </location>
</feature>
<evidence type="ECO:0000259" key="3">
    <source>
        <dbReference type="PROSITE" id="PS50102"/>
    </source>
</evidence>
<dbReference type="Pfam" id="PF04059">
    <property type="entry name" value="RRM_2"/>
    <property type="match status" value="1"/>
</dbReference>
<feature type="non-terminal residue" evidence="4">
    <location>
        <position position="1"/>
    </location>
</feature>
<dbReference type="Proteomes" id="UP000654075">
    <property type="component" value="Unassembled WGS sequence"/>
</dbReference>
<protein>
    <recommendedName>
        <fullName evidence="3">RRM domain-containing protein</fullName>
    </recommendedName>
</protein>